<dbReference type="SUPFAM" id="SSF50129">
    <property type="entry name" value="GroES-like"/>
    <property type="match status" value="2"/>
</dbReference>
<evidence type="ECO:0000256" key="1">
    <source>
        <dbReference type="ARBA" id="ARBA00008072"/>
    </source>
</evidence>
<proteinExistence type="inferred from homology"/>
<evidence type="ECO:0000256" key="6">
    <source>
        <dbReference type="RuleBase" id="RU361277"/>
    </source>
</evidence>
<dbReference type="InterPro" id="IPR036291">
    <property type="entry name" value="NAD(P)-bd_dom_sf"/>
</dbReference>
<evidence type="ECO:0000256" key="5">
    <source>
        <dbReference type="ARBA" id="ARBA00023027"/>
    </source>
</evidence>
<dbReference type="PROSITE" id="PS00059">
    <property type="entry name" value="ADH_ZINC"/>
    <property type="match status" value="1"/>
</dbReference>
<dbReference type="Gene3D" id="3.40.50.720">
    <property type="entry name" value="NAD(P)-binding Rossmann-like Domain"/>
    <property type="match status" value="1"/>
</dbReference>
<organism evidence="8 9">
    <name type="scientific">Gordonia lacunae</name>
    <dbReference type="NCBI Taxonomy" id="417102"/>
    <lineage>
        <taxon>Bacteria</taxon>
        <taxon>Bacillati</taxon>
        <taxon>Actinomycetota</taxon>
        <taxon>Actinomycetes</taxon>
        <taxon>Mycobacteriales</taxon>
        <taxon>Gordoniaceae</taxon>
        <taxon>Gordonia</taxon>
    </lineage>
</organism>
<keyword evidence="9" id="KW-1185">Reference proteome</keyword>
<dbReference type="PANTHER" id="PTHR43880">
    <property type="entry name" value="ALCOHOL DEHYDROGENASE"/>
    <property type="match status" value="1"/>
</dbReference>
<accession>A0A243QEV9</accession>
<comment type="caution">
    <text evidence="8">The sequence shown here is derived from an EMBL/GenBank/DDBJ whole genome shotgun (WGS) entry which is preliminary data.</text>
</comment>
<dbReference type="SMART" id="SM00829">
    <property type="entry name" value="PKS_ER"/>
    <property type="match status" value="1"/>
</dbReference>
<dbReference type="SUPFAM" id="SSF51735">
    <property type="entry name" value="NAD(P)-binding Rossmann-fold domains"/>
    <property type="match status" value="1"/>
</dbReference>
<gene>
    <name evidence="8" type="ORF">CA982_03650</name>
</gene>
<keyword evidence="5" id="KW-0520">NAD</keyword>
<comment type="cofactor">
    <cofactor evidence="6">
        <name>Zn(2+)</name>
        <dbReference type="ChEBI" id="CHEBI:29105"/>
    </cofactor>
</comment>
<evidence type="ECO:0000256" key="4">
    <source>
        <dbReference type="ARBA" id="ARBA00023002"/>
    </source>
</evidence>
<name>A0A243QEV9_9ACTN</name>
<dbReference type="GO" id="GO:0046294">
    <property type="term" value="P:formaldehyde catabolic process"/>
    <property type="evidence" value="ECO:0007669"/>
    <property type="project" value="TreeGrafter"/>
</dbReference>
<dbReference type="PANTHER" id="PTHR43880:SF12">
    <property type="entry name" value="ALCOHOL DEHYDROGENASE CLASS-3"/>
    <property type="match status" value="1"/>
</dbReference>
<dbReference type="OrthoDB" id="334894at2"/>
<dbReference type="Proteomes" id="UP000194632">
    <property type="component" value="Unassembled WGS sequence"/>
</dbReference>
<dbReference type="GO" id="GO:0008270">
    <property type="term" value="F:zinc ion binding"/>
    <property type="evidence" value="ECO:0007669"/>
    <property type="project" value="InterPro"/>
</dbReference>
<dbReference type="CDD" id="cd08279">
    <property type="entry name" value="Zn_ADH_class_III"/>
    <property type="match status" value="1"/>
</dbReference>
<keyword evidence="4" id="KW-0560">Oxidoreductase</keyword>
<dbReference type="AlphaFoldDB" id="A0A243QEV9"/>
<dbReference type="InterPro" id="IPR011032">
    <property type="entry name" value="GroES-like_sf"/>
</dbReference>
<keyword evidence="3 6" id="KW-0862">Zinc</keyword>
<dbReference type="Gene3D" id="3.90.180.10">
    <property type="entry name" value="Medium-chain alcohol dehydrogenases, catalytic domain"/>
    <property type="match status" value="1"/>
</dbReference>
<evidence type="ECO:0000259" key="7">
    <source>
        <dbReference type="SMART" id="SM00829"/>
    </source>
</evidence>
<keyword evidence="2 6" id="KW-0479">Metal-binding</keyword>
<dbReference type="GO" id="GO:0005829">
    <property type="term" value="C:cytosol"/>
    <property type="evidence" value="ECO:0007669"/>
    <property type="project" value="TreeGrafter"/>
</dbReference>
<dbReference type="InterPro" id="IPR020843">
    <property type="entry name" value="ER"/>
</dbReference>
<protein>
    <submittedName>
        <fullName evidence="8">Alcohol dehydrogenase</fullName>
    </submittedName>
</protein>
<comment type="similarity">
    <text evidence="1 6">Belongs to the zinc-containing alcohol dehydrogenase family.</text>
</comment>
<dbReference type="InterPro" id="IPR013154">
    <property type="entry name" value="ADH-like_N"/>
</dbReference>
<dbReference type="RefSeq" id="WP_086533994.1">
    <property type="nucleotide sequence ID" value="NZ_NGFO01000003.1"/>
</dbReference>
<dbReference type="GO" id="GO:0051903">
    <property type="term" value="F:S-(hydroxymethyl)glutathione dehydrogenase [NAD(P)+] activity"/>
    <property type="evidence" value="ECO:0007669"/>
    <property type="project" value="TreeGrafter"/>
</dbReference>
<feature type="domain" description="Enoyl reductase (ER)" evidence="7">
    <location>
        <begin position="8"/>
        <end position="355"/>
    </location>
</feature>
<dbReference type="EMBL" id="NGFO01000003">
    <property type="protein sequence ID" value="OUC80300.1"/>
    <property type="molecule type" value="Genomic_DNA"/>
</dbReference>
<sequence length="360" mass="37037">MRAAVMWGPGKPFEVQEIEVADPAPGQVAVDLHSCGVCASDLSLTTAFGQPTPVVLGHEGSGIVTAVGDGVDSVEVGTHVVLVWVPPCGKCAPCRRGDDYLCANRRSSADKRAGKGAAWASPLSVGGTEIHQGMATSTFAQRTVVPANAVVRIDDDVPFPVAAMMGCAVPTGVGAALRSAHVQPGDNVAVIGCGAVGLNAVMGAVVAGAARVIAIDPMPERQALAKEVGATEGIDPGQLDGLSGLDVVIDAVGAPATVSSAWKAVRRGGTVTVVGAGRPHQVVEINAYELFHDDKKLTGSFHGGISMHRDLPMLVGLWRTGRLPVEKLITTTADLSEINEAVDAQQSGRALRVVLRPQPR</sequence>
<dbReference type="Pfam" id="PF00107">
    <property type="entry name" value="ADH_zinc_N"/>
    <property type="match status" value="1"/>
</dbReference>
<reference evidence="8 9" key="1">
    <citation type="submission" date="2017-05" db="EMBL/GenBank/DDBJ databases">
        <title>Biotechnological potential of actinobacteria isolated from South African environments.</title>
        <authorList>
            <person name="Le Roes-Hill M."/>
            <person name="Prins A."/>
            <person name="Durrell K.A."/>
        </authorList>
    </citation>
    <scope>NUCLEOTIDE SEQUENCE [LARGE SCALE GENOMIC DNA]</scope>
    <source>
        <strain evidence="8">BS2</strain>
    </source>
</reference>
<evidence type="ECO:0000256" key="2">
    <source>
        <dbReference type="ARBA" id="ARBA00022723"/>
    </source>
</evidence>
<dbReference type="STRING" id="417102.CA982_03650"/>
<dbReference type="InterPro" id="IPR002328">
    <property type="entry name" value="ADH_Zn_CS"/>
</dbReference>
<evidence type="ECO:0000313" key="9">
    <source>
        <dbReference type="Proteomes" id="UP000194632"/>
    </source>
</evidence>
<dbReference type="Pfam" id="PF08240">
    <property type="entry name" value="ADH_N"/>
    <property type="match status" value="1"/>
</dbReference>
<dbReference type="InterPro" id="IPR013149">
    <property type="entry name" value="ADH-like_C"/>
</dbReference>
<evidence type="ECO:0000313" key="8">
    <source>
        <dbReference type="EMBL" id="OUC80300.1"/>
    </source>
</evidence>
<evidence type="ECO:0000256" key="3">
    <source>
        <dbReference type="ARBA" id="ARBA00022833"/>
    </source>
</evidence>